<evidence type="ECO:0000313" key="2">
    <source>
        <dbReference type="Proteomes" id="UP001597510"/>
    </source>
</evidence>
<evidence type="ECO:0000313" key="1">
    <source>
        <dbReference type="EMBL" id="MFD2521618.1"/>
    </source>
</evidence>
<organism evidence="1 2">
    <name type="scientific">Emticicia soli</name>
    <dbReference type="NCBI Taxonomy" id="2027878"/>
    <lineage>
        <taxon>Bacteria</taxon>
        <taxon>Pseudomonadati</taxon>
        <taxon>Bacteroidota</taxon>
        <taxon>Cytophagia</taxon>
        <taxon>Cytophagales</taxon>
        <taxon>Leadbetterellaceae</taxon>
        <taxon>Emticicia</taxon>
    </lineage>
</organism>
<protein>
    <submittedName>
        <fullName evidence="1">Uncharacterized protein</fullName>
    </submittedName>
</protein>
<proteinExistence type="predicted"/>
<dbReference type="Proteomes" id="UP001597510">
    <property type="component" value="Unassembled WGS sequence"/>
</dbReference>
<comment type="caution">
    <text evidence="1">The sequence shown here is derived from an EMBL/GenBank/DDBJ whole genome shotgun (WGS) entry which is preliminary data.</text>
</comment>
<reference evidence="2" key="1">
    <citation type="journal article" date="2019" name="Int. J. Syst. Evol. Microbiol.">
        <title>The Global Catalogue of Microorganisms (GCM) 10K type strain sequencing project: providing services to taxonomists for standard genome sequencing and annotation.</title>
        <authorList>
            <consortium name="The Broad Institute Genomics Platform"/>
            <consortium name="The Broad Institute Genome Sequencing Center for Infectious Disease"/>
            <person name="Wu L."/>
            <person name="Ma J."/>
        </authorList>
    </citation>
    <scope>NUCLEOTIDE SEQUENCE [LARGE SCALE GENOMIC DNA]</scope>
    <source>
        <strain evidence="2">KCTC 52344</strain>
    </source>
</reference>
<name>A0ABW5J746_9BACT</name>
<keyword evidence="2" id="KW-1185">Reference proteome</keyword>
<sequence length="61" mass="6967">MQTAKFLSMRIYEYMAEGIDFKMHDFLPASNKKQALKKVKSTIAKMGYQKPTSLNLIPVKG</sequence>
<dbReference type="RefSeq" id="WP_340235812.1">
    <property type="nucleotide sequence ID" value="NZ_JBBEWC010000005.1"/>
</dbReference>
<gene>
    <name evidence="1" type="ORF">ACFSR2_12045</name>
</gene>
<accession>A0ABW5J746</accession>
<dbReference type="EMBL" id="JBHULC010000011">
    <property type="protein sequence ID" value="MFD2521618.1"/>
    <property type="molecule type" value="Genomic_DNA"/>
</dbReference>